<accession>A0A4Y7T9L4</accession>
<keyword evidence="5" id="KW-1185">Reference proteome</keyword>
<feature type="signal peptide" evidence="2">
    <location>
        <begin position="1"/>
        <end position="26"/>
    </location>
</feature>
<gene>
    <name evidence="4" type="ORF">FA13DRAFT_1733230</name>
</gene>
<reference evidence="4 5" key="1">
    <citation type="journal article" date="2019" name="Nat. Ecol. Evol.">
        <title>Megaphylogeny resolves global patterns of mushroom evolution.</title>
        <authorList>
            <person name="Varga T."/>
            <person name="Krizsan K."/>
            <person name="Foldi C."/>
            <person name="Dima B."/>
            <person name="Sanchez-Garcia M."/>
            <person name="Sanchez-Ramirez S."/>
            <person name="Szollosi G.J."/>
            <person name="Szarkandi J.G."/>
            <person name="Papp V."/>
            <person name="Albert L."/>
            <person name="Andreopoulos W."/>
            <person name="Angelini C."/>
            <person name="Antonin V."/>
            <person name="Barry K.W."/>
            <person name="Bougher N.L."/>
            <person name="Buchanan P."/>
            <person name="Buyck B."/>
            <person name="Bense V."/>
            <person name="Catcheside P."/>
            <person name="Chovatia M."/>
            <person name="Cooper J."/>
            <person name="Damon W."/>
            <person name="Desjardin D."/>
            <person name="Finy P."/>
            <person name="Geml J."/>
            <person name="Haridas S."/>
            <person name="Hughes K."/>
            <person name="Justo A."/>
            <person name="Karasinski D."/>
            <person name="Kautmanova I."/>
            <person name="Kiss B."/>
            <person name="Kocsube S."/>
            <person name="Kotiranta H."/>
            <person name="LaButti K.M."/>
            <person name="Lechner B.E."/>
            <person name="Liimatainen K."/>
            <person name="Lipzen A."/>
            <person name="Lukacs Z."/>
            <person name="Mihaltcheva S."/>
            <person name="Morgado L.N."/>
            <person name="Niskanen T."/>
            <person name="Noordeloos M.E."/>
            <person name="Ohm R.A."/>
            <person name="Ortiz-Santana B."/>
            <person name="Ovrebo C."/>
            <person name="Racz N."/>
            <person name="Riley R."/>
            <person name="Savchenko A."/>
            <person name="Shiryaev A."/>
            <person name="Soop K."/>
            <person name="Spirin V."/>
            <person name="Szebenyi C."/>
            <person name="Tomsovsky M."/>
            <person name="Tulloss R.E."/>
            <person name="Uehling J."/>
            <person name="Grigoriev I.V."/>
            <person name="Vagvolgyi C."/>
            <person name="Papp T."/>
            <person name="Martin F.M."/>
            <person name="Miettinen O."/>
            <person name="Hibbett D.S."/>
            <person name="Nagy L.G."/>
        </authorList>
    </citation>
    <scope>NUCLEOTIDE SEQUENCE [LARGE SCALE GENOMIC DNA]</scope>
    <source>
        <strain evidence="4 5">FP101781</strain>
    </source>
</reference>
<dbReference type="EMBL" id="QPFP01000021">
    <property type="protein sequence ID" value="TEB30800.1"/>
    <property type="molecule type" value="Genomic_DNA"/>
</dbReference>
<evidence type="ECO:0000259" key="3">
    <source>
        <dbReference type="Pfam" id="PF12708"/>
    </source>
</evidence>
<dbReference type="OrthoDB" id="1046782at2759"/>
<dbReference type="FunFam" id="2.160.20.10:FF:000049">
    <property type="entry name" value="Putative exo-beta-1,3-glucanase"/>
    <property type="match status" value="1"/>
</dbReference>
<dbReference type="AlphaFoldDB" id="A0A4Y7T9L4"/>
<organism evidence="4 5">
    <name type="scientific">Coprinellus micaceus</name>
    <name type="common">Glistening ink-cap mushroom</name>
    <name type="synonym">Coprinus micaceus</name>
    <dbReference type="NCBI Taxonomy" id="71717"/>
    <lineage>
        <taxon>Eukaryota</taxon>
        <taxon>Fungi</taxon>
        <taxon>Dikarya</taxon>
        <taxon>Basidiomycota</taxon>
        <taxon>Agaricomycotina</taxon>
        <taxon>Agaricomycetes</taxon>
        <taxon>Agaricomycetidae</taxon>
        <taxon>Agaricales</taxon>
        <taxon>Agaricineae</taxon>
        <taxon>Psathyrellaceae</taxon>
        <taxon>Coprinellus</taxon>
    </lineage>
</organism>
<dbReference type="InterPro" id="IPR024535">
    <property type="entry name" value="RHGA/B-epi-like_pectate_lyase"/>
</dbReference>
<dbReference type="InterPro" id="IPR012334">
    <property type="entry name" value="Pectin_lyas_fold"/>
</dbReference>
<dbReference type="CDD" id="cd23668">
    <property type="entry name" value="GH55_beta13glucanase-like"/>
    <property type="match status" value="1"/>
</dbReference>
<feature type="domain" description="Rhamnogalacturonase A/B/Epimerase-like pectate lyase" evidence="3">
    <location>
        <begin position="491"/>
        <end position="550"/>
    </location>
</feature>
<dbReference type="PANTHER" id="PTHR33928:SF2">
    <property type="entry name" value="PECTATE LYASE SUPERFAMILY PROTEIN DOMAIN-CONTAINING PROTEIN-RELATED"/>
    <property type="match status" value="1"/>
</dbReference>
<dbReference type="InterPro" id="IPR039279">
    <property type="entry name" value="QRT3-like"/>
</dbReference>
<name>A0A4Y7T9L4_COPMI</name>
<evidence type="ECO:0000256" key="2">
    <source>
        <dbReference type="SAM" id="SignalP"/>
    </source>
</evidence>
<dbReference type="Proteomes" id="UP000298030">
    <property type="component" value="Unassembled WGS sequence"/>
</dbReference>
<dbReference type="Pfam" id="PF12708">
    <property type="entry name" value="Pect-lyase_RHGA_epim"/>
    <property type="match status" value="2"/>
</dbReference>
<feature type="domain" description="Rhamnogalacturonase A/B/Epimerase-like pectate lyase" evidence="3">
    <location>
        <begin position="137"/>
        <end position="369"/>
    </location>
</feature>
<dbReference type="PANTHER" id="PTHR33928">
    <property type="entry name" value="POLYGALACTURONASE QRT3"/>
    <property type="match status" value="1"/>
</dbReference>
<comment type="caution">
    <text evidence="4">The sequence shown here is derived from an EMBL/GenBank/DDBJ whole genome shotgun (WGS) entry which is preliminary data.</text>
</comment>
<evidence type="ECO:0000256" key="1">
    <source>
        <dbReference type="SAM" id="MobiDB-lite"/>
    </source>
</evidence>
<dbReference type="InterPro" id="IPR011050">
    <property type="entry name" value="Pectin_lyase_fold/virulence"/>
</dbReference>
<dbReference type="Gene3D" id="2.160.20.10">
    <property type="entry name" value="Single-stranded right-handed beta-helix, Pectin lyase-like"/>
    <property type="match status" value="2"/>
</dbReference>
<sequence>MAVSASLHSFLKLSLLSVLLVATTNAAITPLAESSSSVEVSGVSTSIPAVPATIAPETSTTVSEASSITSTTSPAPSTSTDSTELDTLLTSGGLKPACKGKLPRQGTARPEEPFWLEAIKHQGKSPYNPDPTGYRVFRNVKDFGAVGDGVHDDTAAINEAISSGNRCGQGCEASTISPAVVYFPKGTYLVSQPLLAYYYTQFIGDAKNLPVILAAPSFDFTGLTVPGGAVFDADPYIPGGNGAQWYINQNNFFRSIRNVIIDLRQVPSSTEATGIHWQLSQATSLANVVIEMSTAPDTRHRGIFMENGSGGYMGDLVLNGGQYGLAVGNQQFSVKNITVSDAQVGVFSIWNWGWTYQGVNIRNCSVGFDVNNPGAGSNAIIDAFVVDTPTFIRMAQAAGDGTTGNLILNNARLQNSPIAVGVNNGPTLLKGGTKTIASWGQGNVYHGSNSQGQFTTGDLPVPHKASSLLDSAGRIVARQQPQYENYRVSDFISVKDYGAKGDGTTDDTKILQKIFKEFADCKIIFFDAGHYIVTDTIYIPSGTRMVGEAWSVLSGKGPKFADQRRPRVVFQVGKEGERGIVEISDIVFSTVGPQVAGAIIVEWNIHEPGNVKAGAGMWNSHIRTGGVAGTNLLVEQCPTSSTDNFNNCFAAFLSLHITRGASGYFEATWVWLADHQLDVDGLTQISIYSGRGILSESQGPVWLVGTGSEHHAVYQYRLSGAKDHYMGLIQTESPYYQPTPSAPVPFAYNPRYDLKPYASDAPSAWALSIERSRNILMFGAGLYSFFRSYSTECTGSRACQAQIANIDKLSGGINIFSLSTVSSTEMISVNAQGVVHDADNINGFVSTIALWSSE</sequence>
<proteinExistence type="predicted"/>
<protein>
    <submittedName>
        <fullName evidence="4">Glucan 1,3-beta-glucosidase</fullName>
    </submittedName>
</protein>
<evidence type="ECO:0000313" key="4">
    <source>
        <dbReference type="EMBL" id="TEB30800.1"/>
    </source>
</evidence>
<feature type="region of interest" description="Disordered" evidence="1">
    <location>
        <begin position="55"/>
        <end position="92"/>
    </location>
</feature>
<dbReference type="STRING" id="71717.A0A4Y7T9L4"/>
<feature type="chain" id="PRO_5021398892" evidence="2">
    <location>
        <begin position="27"/>
        <end position="854"/>
    </location>
</feature>
<keyword evidence="2" id="KW-0732">Signal</keyword>
<dbReference type="GO" id="GO:0004650">
    <property type="term" value="F:polygalacturonase activity"/>
    <property type="evidence" value="ECO:0007669"/>
    <property type="project" value="InterPro"/>
</dbReference>
<dbReference type="SUPFAM" id="SSF51126">
    <property type="entry name" value="Pectin lyase-like"/>
    <property type="match status" value="2"/>
</dbReference>
<evidence type="ECO:0000313" key="5">
    <source>
        <dbReference type="Proteomes" id="UP000298030"/>
    </source>
</evidence>